<keyword evidence="6" id="KW-1185">Reference proteome</keyword>
<dbReference type="InterPro" id="IPR004161">
    <property type="entry name" value="EFTu-like_2"/>
</dbReference>
<keyword evidence="2 3" id="KW-0342">GTP-binding</keyword>
<evidence type="ECO:0000259" key="4">
    <source>
        <dbReference type="PROSITE" id="PS51722"/>
    </source>
</evidence>
<dbReference type="EMBL" id="JANLCK010000013">
    <property type="protein sequence ID" value="MCS5727702.1"/>
    <property type="molecule type" value="Genomic_DNA"/>
</dbReference>
<dbReference type="InterPro" id="IPR047041">
    <property type="entry name" value="BipA_GTP-bd_dom"/>
</dbReference>
<dbReference type="Gene3D" id="3.40.50.300">
    <property type="entry name" value="P-loop containing nucleotide triphosphate hydrolases"/>
    <property type="match status" value="1"/>
</dbReference>
<name>A0AA42BV72_9MICO</name>
<feature type="domain" description="Tr-type G" evidence="4">
    <location>
        <begin position="7"/>
        <end position="224"/>
    </location>
</feature>
<feature type="binding site" evidence="3">
    <location>
        <begin position="19"/>
        <end position="24"/>
    </location>
    <ligand>
        <name>GTP</name>
        <dbReference type="ChEBI" id="CHEBI:37565"/>
    </ligand>
</feature>
<comment type="similarity">
    <text evidence="3">Belongs to the TRAFAC class translation factor GTPase superfamily. Classic translation factor GTPase family. BipA subfamily.</text>
</comment>
<dbReference type="InterPro" id="IPR048876">
    <property type="entry name" value="BipA_C"/>
</dbReference>
<dbReference type="RefSeq" id="WP_259530716.1">
    <property type="nucleotide sequence ID" value="NZ_JANLCK010000013.1"/>
</dbReference>
<dbReference type="InterPro" id="IPR042116">
    <property type="entry name" value="TypA/BipA_C"/>
</dbReference>
<dbReference type="InterPro" id="IPR027417">
    <property type="entry name" value="P-loop_NTPase"/>
</dbReference>
<dbReference type="Pfam" id="PF00679">
    <property type="entry name" value="EFG_C"/>
    <property type="match status" value="1"/>
</dbReference>
<dbReference type="Gene3D" id="3.30.70.870">
    <property type="entry name" value="Elongation Factor G (Translational Gtpase), domain 3"/>
    <property type="match status" value="1"/>
</dbReference>
<keyword evidence="3" id="KW-0699">rRNA-binding</keyword>
<dbReference type="GO" id="GO:0043022">
    <property type="term" value="F:ribosome binding"/>
    <property type="evidence" value="ECO:0007669"/>
    <property type="project" value="UniProtKB-UniRule"/>
</dbReference>
<dbReference type="InterPro" id="IPR031157">
    <property type="entry name" value="G_TR_CS"/>
</dbReference>
<dbReference type="InterPro" id="IPR006298">
    <property type="entry name" value="BipA"/>
</dbReference>
<dbReference type="Gene3D" id="2.40.30.10">
    <property type="entry name" value="Translation factors"/>
    <property type="match status" value="1"/>
</dbReference>
<reference evidence="5" key="1">
    <citation type="submission" date="2022-08" db="EMBL/GenBank/DDBJ databases">
        <authorList>
            <person name="Deng Y."/>
            <person name="Han X.-F."/>
            <person name="Zhang Y.-Q."/>
        </authorList>
    </citation>
    <scope>NUCLEOTIDE SEQUENCE</scope>
    <source>
        <strain evidence="5">CPCC 203407</strain>
    </source>
</reference>
<dbReference type="InterPro" id="IPR035651">
    <property type="entry name" value="BipA_V"/>
</dbReference>
<dbReference type="GO" id="GO:0005829">
    <property type="term" value="C:cytosol"/>
    <property type="evidence" value="ECO:0007669"/>
    <property type="project" value="TreeGrafter"/>
</dbReference>
<dbReference type="FunFam" id="3.30.70.240:FF:000002">
    <property type="entry name" value="GTP-binding protein TypA"/>
    <property type="match status" value="1"/>
</dbReference>
<comment type="catalytic activity">
    <reaction evidence="3">
        <text>GTP + H2O = GDP + phosphate + H(+)</text>
        <dbReference type="Rhea" id="RHEA:19669"/>
        <dbReference type="ChEBI" id="CHEBI:15377"/>
        <dbReference type="ChEBI" id="CHEBI:15378"/>
        <dbReference type="ChEBI" id="CHEBI:37565"/>
        <dbReference type="ChEBI" id="CHEBI:43474"/>
        <dbReference type="ChEBI" id="CHEBI:58189"/>
    </reaction>
</comment>
<dbReference type="InterPro" id="IPR009000">
    <property type="entry name" value="Transl_B-barrel_sf"/>
</dbReference>
<dbReference type="EC" id="3.6.5.-" evidence="3"/>
<dbReference type="SMART" id="SM00838">
    <property type="entry name" value="EFG_C"/>
    <property type="match status" value="1"/>
</dbReference>
<dbReference type="Proteomes" id="UP001165587">
    <property type="component" value="Unassembled WGS sequence"/>
</dbReference>
<dbReference type="PRINTS" id="PR00315">
    <property type="entry name" value="ELONGATNFCT"/>
</dbReference>
<dbReference type="GO" id="GO:1990904">
    <property type="term" value="C:ribonucleoprotein complex"/>
    <property type="evidence" value="ECO:0007669"/>
    <property type="project" value="TreeGrafter"/>
</dbReference>
<dbReference type="HAMAP" id="MF_00849">
    <property type="entry name" value="BipA"/>
    <property type="match status" value="1"/>
</dbReference>
<comment type="caution">
    <text evidence="5">The sequence shown here is derived from an EMBL/GenBank/DDBJ whole genome shotgun (WGS) entry which is preliminary data.</text>
</comment>
<proteinExistence type="inferred from homology"/>
<dbReference type="GO" id="GO:0019843">
    <property type="term" value="F:rRNA binding"/>
    <property type="evidence" value="ECO:0007669"/>
    <property type="project" value="UniProtKB-KW"/>
</dbReference>
<dbReference type="InterPro" id="IPR000640">
    <property type="entry name" value="EFG_V-like"/>
</dbReference>
<keyword evidence="3" id="KW-0690">Ribosome biogenesis</keyword>
<dbReference type="InterPro" id="IPR000795">
    <property type="entry name" value="T_Tr_GTP-bd_dom"/>
</dbReference>
<gene>
    <name evidence="5" type="primary">typA</name>
    <name evidence="3" type="synonym">bipA</name>
    <name evidence="5" type="ORF">N1028_17540</name>
</gene>
<comment type="subcellular location">
    <subcellularLocation>
        <location evidence="3">Cytoplasm</location>
    </subcellularLocation>
    <text evidence="3">Binds to ribosomes.</text>
</comment>
<dbReference type="GO" id="GO:0003924">
    <property type="term" value="F:GTPase activity"/>
    <property type="evidence" value="ECO:0007669"/>
    <property type="project" value="UniProtKB-UniRule"/>
</dbReference>
<comment type="subunit">
    <text evidence="3">Monomer.</text>
</comment>
<evidence type="ECO:0000256" key="3">
    <source>
        <dbReference type="HAMAP-Rule" id="MF_00849"/>
    </source>
</evidence>
<evidence type="ECO:0000256" key="1">
    <source>
        <dbReference type="ARBA" id="ARBA00022741"/>
    </source>
</evidence>
<dbReference type="GO" id="GO:0000049">
    <property type="term" value="F:tRNA binding"/>
    <property type="evidence" value="ECO:0007669"/>
    <property type="project" value="UniProtKB-KW"/>
</dbReference>
<dbReference type="PANTHER" id="PTHR42908:SF8">
    <property type="entry name" value="TR-TYPE G DOMAIN-CONTAINING PROTEIN"/>
    <property type="match status" value="1"/>
</dbReference>
<dbReference type="InterPro" id="IPR035647">
    <property type="entry name" value="EFG_III/V"/>
</dbReference>
<dbReference type="GO" id="GO:0000027">
    <property type="term" value="P:ribosomal large subunit assembly"/>
    <property type="evidence" value="ECO:0007669"/>
    <property type="project" value="UniProtKB-UniRule"/>
</dbReference>
<dbReference type="Gene3D" id="3.30.70.240">
    <property type="match status" value="1"/>
</dbReference>
<dbReference type="PANTHER" id="PTHR42908">
    <property type="entry name" value="TRANSLATION ELONGATION FACTOR-RELATED"/>
    <property type="match status" value="1"/>
</dbReference>
<dbReference type="CDD" id="cd03710">
    <property type="entry name" value="BipA_TypA_C"/>
    <property type="match status" value="1"/>
</dbReference>
<dbReference type="CDD" id="cd01891">
    <property type="entry name" value="TypA_BipA"/>
    <property type="match status" value="1"/>
</dbReference>
<keyword evidence="3" id="KW-0694">RNA-binding</keyword>
<evidence type="ECO:0000313" key="6">
    <source>
        <dbReference type="Proteomes" id="UP001165587"/>
    </source>
</evidence>
<organism evidence="5 6">
    <name type="scientific">Herbiconiux oxytropis</name>
    <dbReference type="NCBI Taxonomy" id="2970915"/>
    <lineage>
        <taxon>Bacteria</taxon>
        <taxon>Bacillati</taxon>
        <taxon>Actinomycetota</taxon>
        <taxon>Actinomycetes</taxon>
        <taxon>Micrococcales</taxon>
        <taxon>Microbacteriaceae</taxon>
        <taxon>Herbiconiux</taxon>
    </lineage>
</organism>
<dbReference type="SUPFAM" id="SSF52540">
    <property type="entry name" value="P-loop containing nucleoside triphosphate hydrolases"/>
    <property type="match status" value="1"/>
</dbReference>
<keyword evidence="3" id="KW-0963">Cytoplasm</keyword>
<dbReference type="FunFam" id="2.40.50.250:FF:000001">
    <property type="entry name" value="GTP-binding protein TypA"/>
    <property type="match status" value="1"/>
</dbReference>
<dbReference type="PROSITE" id="PS51722">
    <property type="entry name" value="G_TR_2"/>
    <property type="match status" value="1"/>
</dbReference>
<dbReference type="NCBIfam" id="TIGR00231">
    <property type="entry name" value="small_GTP"/>
    <property type="match status" value="1"/>
</dbReference>
<sequence length="635" mass="69294">MAKATRDDLRNVAIVAHVDHGKTTLVDAMLTQTNSFDAHFDADDRMMDSNDLEREKGITILAKNTAISYTGKHAGDKPITINVIDTPGHADFGGEVERGLSMVDGVVLLVDASEGPLPQTRFVLRKALEAKLPVILLVNKTDRPDARIDEVVGESQDLLLGLASDMADDVPDLDLDAILDVPVVYASGRNGAASLNKPENGTLPDNDDLEPLFGAILEHVPAPVYDDEAPLQAHVTNLDSSPFLGRLALLRVFNGTIKKGQQVAWVKHDGTVHQQRISELLKTVALTRVPTESAGPGDIVAIAGIDEITIGETIADPEDVRPLPAITVDDPAISMTIGTNTSPLVGKVKGHKLTARMVKDRLDRELIGNVSLRVLDVGKPDAWEVQGRGELALAILVENMRREGFELTVGKPQVVTKQVDGKTHEPYEHLTIDAPEEYLGAITQLLAARKGRMENMSNHGTGWVRMEFIVPSRGLIGFRTEFLTITRGTGIANAISHGYGEWAGAIVTRNNGSIVADRSGVVTPFAIIALQERMTFFVNPTEEVYEGMVIGENSRADDMDVNITKEKKLTNMRQSTSDTFESMTPSRQLSLEECLEFAREDECVEVTPEIVRIRKVELDANARARRTANLKRANQ</sequence>
<feature type="binding site" evidence="3">
    <location>
        <begin position="139"/>
        <end position="142"/>
    </location>
    <ligand>
        <name>GTP</name>
        <dbReference type="ChEBI" id="CHEBI:37565"/>
    </ligand>
</feature>
<dbReference type="GO" id="GO:0005525">
    <property type="term" value="F:GTP binding"/>
    <property type="evidence" value="ECO:0007669"/>
    <property type="project" value="UniProtKB-UniRule"/>
</dbReference>
<dbReference type="SUPFAM" id="SSF54980">
    <property type="entry name" value="EF-G C-terminal domain-like"/>
    <property type="match status" value="2"/>
</dbReference>
<dbReference type="FunFam" id="3.30.70.870:FF:000003">
    <property type="entry name" value="GTP-binding protein TypA"/>
    <property type="match status" value="1"/>
</dbReference>
<dbReference type="Pfam" id="PF03144">
    <property type="entry name" value="GTP_EFTU_D2"/>
    <property type="match status" value="1"/>
</dbReference>
<dbReference type="NCBIfam" id="TIGR01394">
    <property type="entry name" value="TypA_BipA"/>
    <property type="match status" value="1"/>
</dbReference>
<keyword evidence="1 3" id="KW-0547">Nucleotide-binding</keyword>
<dbReference type="CDD" id="cd03691">
    <property type="entry name" value="BipA_TypA_II"/>
    <property type="match status" value="1"/>
</dbReference>
<dbReference type="InterPro" id="IPR005225">
    <property type="entry name" value="Small_GTP-bd"/>
</dbReference>
<dbReference type="Gene3D" id="2.40.50.250">
    <property type="entry name" value="bipa protein"/>
    <property type="match status" value="1"/>
</dbReference>
<evidence type="ECO:0000313" key="5">
    <source>
        <dbReference type="EMBL" id="MCS5727702.1"/>
    </source>
</evidence>
<keyword evidence="3" id="KW-0820">tRNA-binding</keyword>
<dbReference type="SUPFAM" id="SSF50447">
    <property type="entry name" value="Translation proteins"/>
    <property type="match status" value="1"/>
</dbReference>
<dbReference type="InterPro" id="IPR047043">
    <property type="entry name" value="BipA_III"/>
</dbReference>
<protein>
    <recommendedName>
        <fullName evidence="3">Large ribosomal subunit assembly factor BipA</fullName>
        <ecNumber evidence="3">3.6.5.-</ecNumber>
    </recommendedName>
    <alternativeName>
        <fullName evidence="3">GTP-binding protein BipA</fullName>
    </alternativeName>
</protein>
<accession>A0AA42BV72</accession>
<dbReference type="Pfam" id="PF21018">
    <property type="entry name" value="BipA_C"/>
    <property type="match status" value="1"/>
</dbReference>
<dbReference type="AlphaFoldDB" id="A0AA42BV72"/>
<dbReference type="PROSITE" id="PS00301">
    <property type="entry name" value="G_TR_1"/>
    <property type="match status" value="1"/>
</dbReference>
<keyword evidence="3" id="KW-0378">Hydrolase</keyword>
<dbReference type="InterPro" id="IPR047042">
    <property type="entry name" value="BipA_II"/>
</dbReference>
<evidence type="ECO:0000256" key="2">
    <source>
        <dbReference type="ARBA" id="ARBA00023134"/>
    </source>
</evidence>
<dbReference type="Pfam" id="PF00009">
    <property type="entry name" value="GTP_EFTU"/>
    <property type="match status" value="1"/>
</dbReference>
<dbReference type="CDD" id="cd16263">
    <property type="entry name" value="BipA_III"/>
    <property type="match status" value="1"/>
</dbReference>
<comment type="function">
    <text evidence="3">A 50S ribosomal subunit assembly protein with GTPase activity, required for 50S subunit assembly at low temperatures, may also play a role in translation. Binds GTP and analogs. Binds the 70S ribosome between the 30S and 50S subunits, in a similar position as ribosome-bound EF-G; it contacts a number of ribosomal proteins, both rRNAs and the A-site tRNA.</text>
</comment>